<evidence type="ECO:0000313" key="2">
    <source>
        <dbReference type="Proteomes" id="UP000649617"/>
    </source>
</evidence>
<evidence type="ECO:0000313" key="1">
    <source>
        <dbReference type="EMBL" id="CAE7213305.1"/>
    </source>
</evidence>
<feature type="non-terminal residue" evidence="1">
    <location>
        <position position="1"/>
    </location>
</feature>
<accession>A0A812JXY2</accession>
<dbReference type="Proteomes" id="UP000649617">
    <property type="component" value="Unassembled WGS sequence"/>
</dbReference>
<dbReference type="EMBL" id="CAJNIZ010002665">
    <property type="protein sequence ID" value="CAE7213305.1"/>
    <property type="molecule type" value="Genomic_DNA"/>
</dbReference>
<keyword evidence="2" id="KW-1185">Reference proteome</keyword>
<reference evidence="1" key="1">
    <citation type="submission" date="2021-02" db="EMBL/GenBank/DDBJ databases">
        <authorList>
            <person name="Dougan E. K."/>
            <person name="Rhodes N."/>
            <person name="Thang M."/>
            <person name="Chan C."/>
        </authorList>
    </citation>
    <scope>NUCLEOTIDE SEQUENCE</scope>
</reference>
<proteinExistence type="predicted"/>
<name>A0A812JXY2_SYMPI</name>
<comment type="caution">
    <text evidence="1">The sequence shown here is derived from an EMBL/GenBank/DDBJ whole genome shotgun (WGS) entry which is preliminary data.</text>
</comment>
<protein>
    <submittedName>
        <fullName evidence="1">Uncharacterized protein</fullName>
    </submittedName>
</protein>
<gene>
    <name evidence="1" type="ORF">SPIL2461_LOCUS2437</name>
</gene>
<sequence>EREIAWRLGLMVNGRWPPLRFLLGTRELQDKTRAGELAGSTITAVLGLSLCQVLRLVDALPNWLVRQNRQELREGNGLGSTALLATCRSVSEPLQDAAALQRVQARFAEIVRPAAPALEANHNREVTHLRAAAGAIQPGAEQILRLLGEDPGQSSRDRPTGEPDPEALTSIYQVALDVLRMDGADRAELTRAASDILHLDAFMRFSVAACDVRDRSTWDVHRCFGPLHLGWR</sequence>
<dbReference type="AlphaFoldDB" id="A0A812JXY2"/>
<organism evidence="1 2">
    <name type="scientific">Symbiodinium pilosum</name>
    <name type="common">Dinoflagellate</name>
    <dbReference type="NCBI Taxonomy" id="2952"/>
    <lineage>
        <taxon>Eukaryota</taxon>
        <taxon>Sar</taxon>
        <taxon>Alveolata</taxon>
        <taxon>Dinophyceae</taxon>
        <taxon>Suessiales</taxon>
        <taxon>Symbiodiniaceae</taxon>
        <taxon>Symbiodinium</taxon>
    </lineage>
</organism>